<dbReference type="InterPro" id="IPR037912">
    <property type="entry name" value="MCRS1"/>
</dbReference>
<proteinExistence type="predicted"/>
<organism evidence="1 2">
    <name type="scientific">Rhododendron griersonianum</name>
    <dbReference type="NCBI Taxonomy" id="479676"/>
    <lineage>
        <taxon>Eukaryota</taxon>
        <taxon>Viridiplantae</taxon>
        <taxon>Streptophyta</taxon>
        <taxon>Embryophyta</taxon>
        <taxon>Tracheophyta</taxon>
        <taxon>Spermatophyta</taxon>
        <taxon>Magnoliopsida</taxon>
        <taxon>eudicotyledons</taxon>
        <taxon>Gunneridae</taxon>
        <taxon>Pentapetalae</taxon>
        <taxon>asterids</taxon>
        <taxon>Ericales</taxon>
        <taxon>Ericaceae</taxon>
        <taxon>Ericoideae</taxon>
        <taxon>Rhodoreae</taxon>
        <taxon>Rhododendron</taxon>
    </lineage>
</organism>
<evidence type="ECO:0000313" key="2">
    <source>
        <dbReference type="Proteomes" id="UP000823749"/>
    </source>
</evidence>
<protein>
    <recommendedName>
        <fullName evidence="3">FHA domain-containing protein</fullName>
    </recommendedName>
</protein>
<dbReference type="PANTHER" id="PTHR13233:SF0">
    <property type="entry name" value="MICROSPHERULE PROTEIN 1"/>
    <property type="match status" value="1"/>
</dbReference>
<dbReference type="AlphaFoldDB" id="A0AAV6IS37"/>
<dbReference type="EMBL" id="JACTNZ010000009">
    <property type="protein sequence ID" value="KAG5531601.1"/>
    <property type="molecule type" value="Genomic_DNA"/>
</dbReference>
<dbReference type="GO" id="GO:0071339">
    <property type="term" value="C:MLL1 complex"/>
    <property type="evidence" value="ECO:0007669"/>
    <property type="project" value="InterPro"/>
</dbReference>
<gene>
    <name evidence="1" type="ORF">RHGRI_026272</name>
</gene>
<dbReference type="Proteomes" id="UP000823749">
    <property type="component" value="Chromosome 9"/>
</dbReference>
<evidence type="ECO:0000313" key="1">
    <source>
        <dbReference type="EMBL" id="KAG5531601.1"/>
    </source>
</evidence>
<name>A0AAV6IS37_9ERIC</name>
<dbReference type="GO" id="GO:0045944">
    <property type="term" value="P:positive regulation of transcription by RNA polymerase II"/>
    <property type="evidence" value="ECO:0007669"/>
    <property type="project" value="TreeGrafter"/>
</dbReference>
<keyword evidence="2" id="KW-1185">Reference proteome</keyword>
<sequence>MFILCGQALIKMETDGSFFLKNLGKTSISVNGKAVATGQSLGLTSSCLIEVCDFPHFWIRGMSFIFEMNHKCVRRCLDNIAKKSQLTKFEWSPALET</sequence>
<dbReference type="GO" id="GO:0031011">
    <property type="term" value="C:Ino80 complex"/>
    <property type="evidence" value="ECO:0007669"/>
    <property type="project" value="InterPro"/>
</dbReference>
<dbReference type="GO" id="GO:0002151">
    <property type="term" value="F:G-quadruplex RNA binding"/>
    <property type="evidence" value="ECO:0007669"/>
    <property type="project" value="InterPro"/>
</dbReference>
<evidence type="ECO:0008006" key="3">
    <source>
        <dbReference type="Google" id="ProtNLM"/>
    </source>
</evidence>
<accession>A0AAV6IS37</accession>
<dbReference type="GO" id="GO:0044545">
    <property type="term" value="C:NSL complex"/>
    <property type="evidence" value="ECO:0007669"/>
    <property type="project" value="TreeGrafter"/>
</dbReference>
<reference evidence="1" key="1">
    <citation type="submission" date="2020-08" db="EMBL/GenBank/DDBJ databases">
        <title>Plant Genome Project.</title>
        <authorList>
            <person name="Zhang R.-G."/>
        </authorList>
    </citation>
    <scope>NUCLEOTIDE SEQUENCE</scope>
    <source>
        <strain evidence="1">WSP0</strain>
        <tissue evidence="1">Leaf</tissue>
    </source>
</reference>
<dbReference type="PANTHER" id="PTHR13233">
    <property type="entry name" value="MICROSPHERULE PROTEIN 1"/>
    <property type="match status" value="1"/>
</dbReference>
<comment type="caution">
    <text evidence="1">The sequence shown here is derived from an EMBL/GenBank/DDBJ whole genome shotgun (WGS) entry which is preliminary data.</text>
</comment>